<dbReference type="RefSeq" id="WP_235859923.1">
    <property type="nucleotide sequence ID" value="NZ_CBDDGO010000004.1"/>
</dbReference>
<evidence type="ECO:0000256" key="6">
    <source>
        <dbReference type="SAM" id="Phobius"/>
    </source>
</evidence>
<feature type="transmembrane region" description="Helical" evidence="6">
    <location>
        <begin position="198"/>
        <end position="220"/>
    </location>
</feature>
<reference evidence="7 8" key="1">
    <citation type="submission" date="2016-10" db="EMBL/GenBank/DDBJ databases">
        <authorList>
            <person name="de Groot N.N."/>
        </authorList>
    </citation>
    <scope>NUCLEOTIDE SEQUENCE [LARGE SCALE GENOMIC DNA]</scope>
    <source>
        <strain evidence="7 8">DSM 23042</strain>
    </source>
</reference>
<keyword evidence="4 6" id="KW-1133">Transmembrane helix</keyword>
<dbReference type="STRING" id="641238.SAMN04490244_11285"/>
<organism evidence="7 8">
    <name type="scientific">Tranquillimonas rosea</name>
    <dbReference type="NCBI Taxonomy" id="641238"/>
    <lineage>
        <taxon>Bacteria</taxon>
        <taxon>Pseudomonadati</taxon>
        <taxon>Pseudomonadota</taxon>
        <taxon>Alphaproteobacteria</taxon>
        <taxon>Rhodobacterales</taxon>
        <taxon>Roseobacteraceae</taxon>
        <taxon>Tranquillimonas</taxon>
    </lineage>
</organism>
<dbReference type="Pfam" id="PF01594">
    <property type="entry name" value="AI-2E_transport"/>
    <property type="match status" value="1"/>
</dbReference>
<evidence type="ECO:0000256" key="4">
    <source>
        <dbReference type="ARBA" id="ARBA00022989"/>
    </source>
</evidence>
<name>A0A1H9WR47_9RHOB</name>
<feature type="transmembrane region" description="Helical" evidence="6">
    <location>
        <begin position="142"/>
        <end position="161"/>
    </location>
</feature>
<feature type="transmembrane region" description="Helical" evidence="6">
    <location>
        <begin position="7"/>
        <end position="24"/>
    </location>
</feature>
<comment type="similarity">
    <text evidence="2">Belongs to the autoinducer-2 exporter (AI-2E) (TC 2.A.86) family.</text>
</comment>
<dbReference type="Proteomes" id="UP000198885">
    <property type="component" value="Unassembled WGS sequence"/>
</dbReference>
<feature type="transmembrane region" description="Helical" evidence="6">
    <location>
        <begin position="66"/>
        <end position="86"/>
    </location>
</feature>
<keyword evidence="8" id="KW-1185">Reference proteome</keyword>
<sequence>MMRLSTVTYGTLLAIMLGWLLWIGKDLLVPVIAAVVSLYVLSAAATFLGSFTVLRRAPEWLLRVMVLLAFTLALALIFVLIITNFARVAAALPGYERNLDVLVGQVAQMFGIEDEPNWEIVRDATLGRFDAMRFIAPLVNSIRNFGVTLFLIVLYASFFFAERLHFAKKLGIALGGSQQGEQAVALINRINVRVSDYLLVKTFVNVVLGLLSYALMWAIGIEFAPFWAVLIAFLNYIPYFGSLIGVVFPVVLSLVQSGSIGFAVLALVLLTTAQVYVGAVLEPRLMGRRFNLSPVVVLLALAFWGGLWGIAGAILAVPLTASLIIVLAEIDETRPAAVMLSASGEV</sequence>
<feature type="transmembrane region" description="Helical" evidence="6">
    <location>
        <begin position="301"/>
        <end position="327"/>
    </location>
</feature>
<evidence type="ECO:0000256" key="2">
    <source>
        <dbReference type="ARBA" id="ARBA00009773"/>
    </source>
</evidence>
<dbReference type="PANTHER" id="PTHR21716:SF64">
    <property type="entry name" value="AI-2 TRANSPORT PROTEIN TQSA"/>
    <property type="match status" value="1"/>
</dbReference>
<feature type="transmembrane region" description="Helical" evidence="6">
    <location>
        <begin position="30"/>
        <end position="54"/>
    </location>
</feature>
<dbReference type="AlphaFoldDB" id="A0A1H9WR47"/>
<gene>
    <name evidence="7" type="ORF">SAMN04490244_11285</name>
</gene>
<evidence type="ECO:0000256" key="5">
    <source>
        <dbReference type="ARBA" id="ARBA00023136"/>
    </source>
</evidence>
<accession>A0A1H9WR47</accession>
<feature type="transmembrane region" description="Helical" evidence="6">
    <location>
        <begin position="262"/>
        <end position="281"/>
    </location>
</feature>
<keyword evidence="5 6" id="KW-0472">Membrane</keyword>
<dbReference type="InterPro" id="IPR002549">
    <property type="entry name" value="AI-2E-like"/>
</dbReference>
<dbReference type="EMBL" id="FOGU01000012">
    <property type="protein sequence ID" value="SES36259.1"/>
    <property type="molecule type" value="Genomic_DNA"/>
</dbReference>
<dbReference type="GO" id="GO:0016020">
    <property type="term" value="C:membrane"/>
    <property type="evidence" value="ECO:0007669"/>
    <property type="project" value="UniProtKB-SubCell"/>
</dbReference>
<keyword evidence="3 6" id="KW-0812">Transmembrane</keyword>
<dbReference type="GO" id="GO:0055085">
    <property type="term" value="P:transmembrane transport"/>
    <property type="evidence" value="ECO:0007669"/>
    <property type="project" value="TreeGrafter"/>
</dbReference>
<dbReference type="PANTHER" id="PTHR21716">
    <property type="entry name" value="TRANSMEMBRANE PROTEIN"/>
    <property type="match status" value="1"/>
</dbReference>
<evidence type="ECO:0000313" key="8">
    <source>
        <dbReference type="Proteomes" id="UP000198885"/>
    </source>
</evidence>
<protein>
    <submittedName>
        <fullName evidence="7">Predicted PurR-regulated permease PerM</fullName>
    </submittedName>
</protein>
<evidence type="ECO:0000256" key="1">
    <source>
        <dbReference type="ARBA" id="ARBA00004141"/>
    </source>
</evidence>
<comment type="subcellular location">
    <subcellularLocation>
        <location evidence="1">Membrane</location>
        <topology evidence="1">Multi-pass membrane protein</topology>
    </subcellularLocation>
</comment>
<feature type="transmembrane region" description="Helical" evidence="6">
    <location>
        <begin position="226"/>
        <end position="255"/>
    </location>
</feature>
<evidence type="ECO:0000313" key="7">
    <source>
        <dbReference type="EMBL" id="SES36259.1"/>
    </source>
</evidence>
<evidence type="ECO:0000256" key="3">
    <source>
        <dbReference type="ARBA" id="ARBA00022692"/>
    </source>
</evidence>
<proteinExistence type="inferred from homology"/>